<keyword evidence="1" id="KW-0349">Heme</keyword>
<dbReference type="Gene3D" id="2.40.128.20">
    <property type="match status" value="1"/>
</dbReference>
<dbReference type="Proteomes" id="UP001501074">
    <property type="component" value="Unassembled WGS sequence"/>
</dbReference>
<feature type="short sequence motif" description="GXWXGXG" evidence="1">
    <location>
        <begin position="54"/>
        <end position="60"/>
    </location>
</feature>
<protein>
    <recommendedName>
        <fullName evidence="1">Peroxynitrite isomerase</fullName>
        <ecNumber evidence="1">5.99.-.-</ecNumber>
    </recommendedName>
    <alternativeName>
        <fullName evidence="1">Ferric nitrobindin</fullName>
        <shortName evidence="1">Nb(III)</shortName>
    </alternativeName>
</protein>
<comment type="pathway">
    <text evidence="1">Nitrogen metabolism.</text>
</comment>
<gene>
    <name evidence="3" type="ORF">GCM10022223_19390</name>
</gene>
<dbReference type="PANTHER" id="PTHR15854">
    <property type="entry name" value="THAP4 PROTEIN"/>
    <property type="match status" value="1"/>
</dbReference>
<comment type="cofactor">
    <cofactor evidence="1">
        <name>heme b</name>
        <dbReference type="ChEBI" id="CHEBI:60344"/>
    </cofactor>
    <text evidence="1">Binds 1 heme b group per subunit, that coordinates a highly solvent-exposed Fe(III) atom.</text>
</comment>
<dbReference type="CDD" id="cd07828">
    <property type="entry name" value="lipocalin_heme-bd-THAP4-like"/>
    <property type="match status" value="1"/>
</dbReference>
<feature type="binding site" evidence="1">
    <location>
        <position position="66"/>
    </location>
    <ligand>
        <name>heme b</name>
        <dbReference type="ChEBI" id="CHEBI:60344"/>
    </ligand>
</feature>
<dbReference type="PANTHER" id="PTHR15854:SF4">
    <property type="entry name" value="PEROXYNITRITE ISOMERASE THAP4"/>
    <property type="match status" value="1"/>
</dbReference>
<comment type="caution">
    <text evidence="3">The sequence shown here is derived from an EMBL/GenBank/DDBJ whole genome shotgun (WGS) entry which is preliminary data.</text>
</comment>
<comment type="similarity">
    <text evidence="1">Belongs to the nitrobindin family.</text>
</comment>
<accession>A0ABP6ZGD2</accession>
<feature type="binding site" description="axial binding residue" evidence="1">
    <location>
        <position position="197"/>
    </location>
    <ligand>
        <name>heme b</name>
        <dbReference type="ChEBI" id="CHEBI:60344"/>
    </ligand>
    <ligandPart>
        <name>Fe</name>
        <dbReference type="ChEBI" id="CHEBI:18248"/>
    </ligandPart>
</feature>
<feature type="binding site" evidence="1">
    <location>
        <position position="165"/>
    </location>
    <ligand>
        <name>heme b</name>
        <dbReference type="ChEBI" id="CHEBI:60344"/>
    </ligand>
</feature>
<dbReference type="InterPro" id="IPR045165">
    <property type="entry name" value="Nitrobindin"/>
</dbReference>
<keyword evidence="1" id="KW-0413">Isomerase</keyword>
<dbReference type="InterPro" id="IPR012674">
    <property type="entry name" value="Calycin"/>
</dbReference>
<dbReference type="EC" id="5.99.-.-" evidence="1"/>
<dbReference type="SUPFAM" id="SSF50814">
    <property type="entry name" value="Lipocalins"/>
    <property type="match status" value="1"/>
</dbReference>
<proteinExistence type="inferred from homology"/>
<dbReference type="InterPro" id="IPR014878">
    <property type="entry name" value="THAP4-like_heme-bd"/>
</dbReference>
<comment type="catalytic activity">
    <reaction evidence="1">
        <text>peroxynitrite = nitrate</text>
        <dbReference type="Rhea" id="RHEA:63116"/>
        <dbReference type="ChEBI" id="CHEBI:17632"/>
        <dbReference type="ChEBI" id="CHEBI:25941"/>
    </reaction>
</comment>
<dbReference type="Pfam" id="PF08768">
    <property type="entry name" value="THAP4_heme-bd"/>
    <property type="match status" value="1"/>
</dbReference>
<evidence type="ECO:0000256" key="1">
    <source>
        <dbReference type="HAMAP-Rule" id="MF_01297"/>
    </source>
</evidence>
<keyword evidence="1" id="KW-0479">Metal-binding</keyword>
<keyword evidence="1" id="KW-0408">Iron</keyword>
<dbReference type="EMBL" id="BAAAZO010000003">
    <property type="protein sequence ID" value="GAA3603847.1"/>
    <property type="molecule type" value="Genomic_DNA"/>
</dbReference>
<feature type="domain" description="THAP4-like heme-binding" evidence="2">
    <location>
        <begin position="46"/>
        <end position="204"/>
    </location>
</feature>
<organism evidence="3 4">
    <name type="scientific">Kineosporia mesophila</name>
    <dbReference type="NCBI Taxonomy" id="566012"/>
    <lineage>
        <taxon>Bacteria</taxon>
        <taxon>Bacillati</taxon>
        <taxon>Actinomycetota</taxon>
        <taxon>Actinomycetes</taxon>
        <taxon>Kineosporiales</taxon>
        <taxon>Kineosporiaceae</taxon>
        <taxon>Kineosporia</taxon>
    </lineage>
</organism>
<evidence type="ECO:0000313" key="3">
    <source>
        <dbReference type="EMBL" id="GAA3603847.1"/>
    </source>
</evidence>
<evidence type="ECO:0000259" key="2">
    <source>
        <dbReference type="Pfam" id="PF08768"/>
    </source>
</evidence>
<name>A0ABP6ZGD2_9ACTN</name>
<comment type="function">
    <text evidence="1">Heme-binding protein able to scavenge peroxynitrite and to protect free L-tyrosine against peroxynitrite-mediated nitration, by acting as a peroxynitrite isomerase that converts peroxynitrite to nitrate. Therefore, this protein likely plays a role in peroxynitrite sensing and in the detoxification of reactive nitrogen and oxygen species (RNS and ROS, respectively). Is able to bind nitric oxide (NO) in vitro, but may act as a sensor of peroxynitrite levels in vivo.</text>
</comment>
<comment type="domain">
    <text evidence="1">Forms a 10-stranded antiparallel beta-barrel structure able to accommodate a hydrophobic ligand in its interior. In fact, this fold hosts the heme group, which is located in a wide surface cleft.</text>
</comment>
<dbReference type="HAMAP" id="MF_01297">
    <property type="entry name" value="nitrobindin"/>
    <property type="match status" value="1"/>
</dbReference>
<sequence length="205" mass="22463">MITEDWGAGGGSHDHGGRGFGFGFGPCAAYDRRVAFQLDTDLPTPLAPLAWLIGRWEGAGVIGYPTIEEAQFGQEIEFSHDGRPFLSYVSRMWRLDDAGNQVEPLATETGYWRPVATSEDPENPGTELEVLLVHPTGICEIYLGRVDGPRIDLQTDLVARTSTAKEYTAATRLYGLVESDLLWALDMAAEGQPLQSHASARLKRV</sequence>
<evidence type="ECO:0000313" key="4">
    <source>
        <dbReference type="Proteomes" id="UP001501074"/>
    </source>
</evidence>
<dbReference type="InterPro" id="IPR022939">
    <property type="entry name" value="Nb(III)_bact/plant"/>
</dbReference>
<reference evidence="4" key="1">
    <citation type="journal article" date="2019" name="Int. J. Syst. Evol. Microbiol.">
        <title>The Global Catalogue of Microorganisms (GCM) 10K type strain sequencing project: providing services to taxonomists for standard genome sequencing and annotation.</title>
        <authorList>
            <consortium name="The Broad Institute Genomics Platform"/>
            <consortium name="The Broad Institute Genome Sequencing Center for Infectious Disease"/>
            <person name="Wu L."/>
            <person name="Ma J."/>
        </authorList>
    </citation>
    <scope>NUCLEOTIDE SEQUENCE [LARGE SCALE GENOMIC DNA]</scope>
    <source>
        <strain evidence="4">JCM 16902</strain>
    </source>
</reference>
<keyword evidence="4" id="KW-1185">Reference proteome</keyword>